<evidence type="ECO:0000313" key="11">
    <source>
        <dbReference type="EMBL" id="ALF03930.1"/>
    </source>
</evidence>
<dbReference type="SUPFAM" id="SSF81452">
    <property type="entry name" value="Cytochrome c oxidase subunit III-like"/>
    <property type="match status" value="1"/>
</dbReference>
<evidence type="ECO:0000256" key="8">
    <source>
        <dbReference type="RuleBase" id="RU003375"/>
    </source>
</evidence>
<dbReference type="PANTHER" id="PTHR11403:SF7">
    <property type="entry name" value="CYTOCHROME C OXIDASE SUBUNIT 3"/>
    <property type="match status" value="1"/>
</dbReference>
<feature type="transmembrane region" description="Helical" evidence="9">
    <location>
        <begin position="157"/>
        <end position="175"/>
    </location>
</feature>
<gene>
    <name evidence="11" type="primary">COX3</name>
</gene>
<geneLocation type="mitochondrion" evidence="11"/>
<dbReference type="InterPro" id="IPR033945">
    <property type="entry name" value="Cyt_c_oxase_su3_dom"/>
</dbReference>
<feature type="domain" description="Heme-copper oxidase subunit III family profile" evidence="10">
    <location>
        <begin position="1"/>
        <end position="257"/>
    </location>
</feature>
<evidence type="ECO:0000256" key="4">
    <source>
        <dbReference type="ARBA" id="ARBA00022692"/>
    </source>
</evidence>
<dbReference type="InterPro" id="IPR035973">
    <property type="entry name" value="Cyt_c_oxidase_su3-like_sf"/>
</dbReference>
<dbReference type="PANTHER" id="PTHR11403">
    <property type="entry name" value="CYTOCHROME C OXIDASE SUBUNIT III"/>
    <property type="match status" value="1"/>
</dbReference>
<organism evidence="11">
    <name type="scientific">Trichuris sp. TTB1</name>
    <dbReference type="NCBI Taxonomy" id="1719121"/>
    <lineage>
        <taxon>Eukaryota</taxon>
        <taxon>Metazoa</taxon>
        <taxon>Ecdysozoa</taxon>
        <taxon>Nematoda</taxon>
        <taxon>Enoplea</taxon>
        <taxon>Dorylaimia</taxon>
        <taxon>Trichinellida</taxon>
        <taxon>Trichuridae</taxon>
        <taxon>Trichuris</taxon>
    </lineage>
</organism>
<keyword evidence="5" id="KW-1278">Translocase</keyword>
<reference evidence="11" key="2">
    <citation type="submission" date="2015-08" db="EMBL/GenBank/DDBJ databases">
        <authorList>
            <person name="Babu N.S."/>
            <person name="Beckwith C.J."/>
            <person name="Beseler K.G."/>
            <person name="Brison A."/>
            <person name="Carone J.V."/>
            <person name="Caskin T.P."/>
            <person name="Diamond M."/>
            <person name="Durham M.E."/>
            <person name="Foxe J.M."/>
            <person name="Go M."/>
            <person name="Henderson B.A."/>
            <person name="Jones I.B."/>
            <person name="McGettigan J.A."/>
            <person name="Micheletti S.J."/>
            <person name="Nasrallah M.E."/>
            <person name="Ortiz D."/>
            <person name="Piller C.R."/>
            <person name="Privatt S.R."/>
            <person name="Schneider S.L."/>
            <person name="Sharp S."/>
            <person name="Smith T.C."/>
            <person name="Stanton J.D."/>
            <person name="Ullery H.E."/>
            <person name="Wilson R.J."/>
            <person name="Serrano M.G."/>
            <person name="Buck G."/>
            <person name="Lee V."/>
            <person name="Wang Y."/>
            <person name="Carvalho R."/>
            <person name="Voegtly L."/>
            <person name="Shi R."/>
            <person name="Duckworth R."/>
            <person name="Johnson A."/>
            <person name="Loviza R."/>
            <person name="Walstead R."/>
            <person name="Shah Z."/>
            <person name="Kiflezghi M."/>
            <person name="Wade K."/>
            <person name="Ball S.L."/>
            <person name="Bradley K.W."/>
            <person name="Asai D.J."/>
            <person name="Bowman C.A."/>
            <person name="Russell D.A."/>
            <person name="Pope W.H."/>
            <person name="Jacobs-Sera D."/>
            <person name="Hendrix R.W."/>
            <person name="Hatfull G.F."/>
        </authorList>
    </citation>
    <scope>NUCLEOTIDE SEQUENCE</scope>
</reference>
<dbReference type="GO" id="GO:0016020">
    <property type="term" value="C:membrane"/>
    <property type="evidence" value="ECO:0007669"/>
    <property type="project" value="UniProtKB-SubCell"/>
</dbReference>
<feature type="transmembrane region" description="Helical" evidence="9">
    <location>
        <begin position="236"/>
        <end position="255"/>
    </location>
</feature>
<feature type="transmembrane region" description="Helical" evidence="9">
    <location>
        <begin position="122"/>
        <end position="145"/>
    </location>
</feature>
<comment type="subcellular location">
    <subcellularLocation>
        <location evidence="1">Membrane</location>
        <topology evidence="1">Multi-pass membrane protein</topology>
    </subcellularLocation>
</comment>
<feature type="transmembrane region" description="Helical" evidence="9">
    <location>
        <begin position="12"/>
        <end position="29"/>
    </location>
</feature>
<comment type="similarity">
    <text evidence="2 8">Belongs to the cytochrome c oxidase subunit 3 family.</text>
</comment>
<evidence type="ECO:0000256" key="3">
    <source>
        <dbReference type="ARBA" id="ARBA00015944"/>
    </source>
</evidence>
<accession>A0A0M4QYA5</accession>
<keyword evidence="7 9" id="KW-0472">Membrane</keyword>
<feature type="transmembrane region" description="Helical" evidence="9">
    <location>
        <begin position="81"/>
        <end position="102"/>
    </location>
</feature>
<comment type="function">
    <text evidence="8">Component of the cytochrome c oxidase, the last enzyme in the mitochondrial electron transport chain which drives oxidative phosphorylation. The respiratory chain contains 3 multisubunit complexes succinate dehydrogenase (complex II, CII), ubiquinol-cytochrome c oxidoreductase (cytochrome b-c1 complex, complex III, CIII) and cytochrome c oxidase (complex IV, CIV), that cooperate to transfer electrons derived from NADH and succinate to molecular oxygen, creating an electrochemical gradient over the inner membrane that drives transmembrane transport and the ATP synthase. Cytochrome c oxidase is the component of the respiratory chain that catalyzes the reduction of oxygen to water. Electrons originating from reduced cytochrome c in the intermembrane space (IMS) are transferred via the dinuclear copper A center (CU(A)) of subunit 2 and heme A of subunit 1 to the active site in subunit 1, a binuclear center (BNC) formed by heme A3 and copper B (CU(B)). The BNC reduces molecular oxygen to 2 water molecules using 4 electrons from cytochrome c in the IMS and 4 protons from the mitochondrial matrix.</text>
</comment>
<dbReference type="InterPro" id="IPR000298">
    <property type="entry name" value="Cyt_c_oxidase-like_su3"/>
</dbReference>
<dbReference type="GO" id="GO:0004129">
    <property type="term" value="F:cytochrome-c oxidase activity"/>
    <property type="evidence" value="ECO:0007669"/>
    <property type="project" value="InterPro"/>
</dbReference>
<dbReference type="CDD" id="cd01665">
    <property type="entry name" value="Cyt_c_Oxidase_III"/>
    <property type="match status" value="1"/>
</dbReference>
<name>A0A0M4QYA5_9BILA</name>
<reference evidence="11" key="1">
    <citation type="journal article" date="2015" name="PLoS Negl. Trop. Dis.">
        <title>Mitochondrial Genome Analyses Suggest Multiple Trichuris Species in Humans, Baboons, and Pigs from Different Geographical Regions.</title>
        <authorList>
            <person name="Hawash M.B."/>
            <person name="Andersen L.O."/>
            <person name="Gasser R.B."/>
            <person name="Stensvold C.R."/>
            <person name="Nejsum P."/>
        </authorList>
    </citation>
    <scope>NUCLEOTIDE SEQUENCE</scope>
</reference>
<dbReference type="PROSITE" id="PS50253">
    <property type="entry name" value="COX3"/>
    <property type="match status" value="1"/>
</dbReference>
<evidence type="ECO:0000256" key="1">
    <source>
        <dbReference type="ARBA" id="ARBA00004141"/>
    </source>
</evidence>
<dbReference type="AlphaFoldDB" id="A0A0M4QYA5"/>
<keyword evidence="4 8" id="KW-0812">Transmembrane</keyword>
<dbReference type="GO" id="GO:0006123">
    <property type="term" value="P:mitochondrial electron transport, cytochrome c to oxygen"/>
    <property type="evidence" value="ECO:0007669"/>
    <property type="project" value="TreeGrafter"/>
</dbReference>
<dbReference type="Pfam" id="PF00510">
    <property type="entry name" value="COX3"/>
    <property type="match status" value="1"/>
</dbReference>
<evidence type="ECO:0000256" key="6">
    <source>
        <dbReference type="ARBA" id="ARBA00022989"/>
    </source>
</evidence>
<dbReference type="GO" id="GO:0005739">
    <property type="term" value="C:mitochondrion"/>
    <property type="evidence" value="ECO:0007669"/>
    <property type="project" value="TreeGrafter"/>
</dbReference>
<evidence type="ECO:0000256" key="2">
    <source>
        <dbReference type="ARBA" id="ARBA00010581"/>
    </source>
</evidence>
<dbReference type="Gene3D" id="1.20.120.80">
    <property type="entry name" value="Cytochrome c oxidase, subunit III, four-helix bundle"/>
    <property type="match status" value="1"/>
</dbReference>
<dbReference type="InterPro" id="IPR013833">
    <property type="entry name" value="Cyt_c_oxidase_su3_a-hlx"/>
</dbReference>
<dbReference type="EMBL" id="KT449824">
    <property type="protein sequence ID" value="ALF03930.1"/>
    <property type="molecule type" value="Genomic_DNA"/>
</dbReference>
<dbReference type="InterPro" id="IPR024791">
    <property type="entry name" value="Cyt_c/ubiquinol_Oxase_su3"/>
</dbReference>
<evidence type="ECO:0000256" key="7">
    <source>
        <dbReference type="ARBA" id="ARBA00023136"/>
    </source>
</evidence>
<feature type="transmembrane region" description="Helical" evidence="9">
    <location>
        <begin position="41"/>
        <end position="60"/>
    </location>
</feature>
<proteinExistence type="inferred from homology"/>
<protein>
    <recommendedName>
        <fullName evidence="3 8">Cytochrome c oxidase subunit 3</fullName>
    </recommendedName>
</protein>
<keyword evidence="6 9" id="KW-1133">Transmembrane helix</keyword>
<evidence type="ECO:0000259" key="10">
    <source>
        <dbReference type="PROSITE" id="PS50253"/>
    </source>
</evidence>
<sequence>MKKFPMDYNNPWVVSSCLSLLNLITTIVVNLKKMSLSLWTSIWPLTLSMMMMVLSAVMWLRDCGRESLCESNNNKSYNSKMAILLFLLTEAFFFLSFFWMFTSTVLTPDFSFWPPMNLSLPSFIGAPSLNTILLVASSATVTLSIHEKHLTHSSSPSWLIITLLFSFLFLTVQYLEYTTLTFNFTSGIGGSIFFMATGFHGTHVILGTLILLGCTYLMFTHFYTSNSITSFELAAWYWHFVDAIWLMLYTIFYCWGH</sequence>
<keyword evidence="8 11" id="KW-0496">Mitochondrion</keyword>
<evidence type="ECO:0000256" key="5">
    <source>
        <dbReference type="ARBA" id="ARBA00022967"/>
    </source>
</evidence>
<evidence type="ECO:0000256" key="9">
    <source>
        <dbReference type="SAM" id="Phobius"/>
    </source>
</evidence>